<evidence type="ECO:0000313" key="1">
    <source>
        <dbReference type="EMBL" id="TGZ53989.1"/>
    </source>
</evidence>
<evidence type="ECO:0000313" key="2">
    <source>
        <dbReference type="Proteomes" id="UP000310200"/>
    </source>
</evidence>
<sequence length="113" mass="12781">MLSYFRITPKPLHSMLYIHDSQLRSPINLHIYAIAPGGKRNANSAVANVDVRENHSSSSKRVRMIRSSFGMSLIYSQREFVVQFTHPRIRSSSHIYGLLFSIVVAQVSSCSKT</sequence>
<keyword evidence="2" id="KW-1185">Reference proteome</keyword>
<dbReference type="AlphaFoldDB" id="A0A4S2L0H8"/>
<proteinExistence type="predicted"/>
<comment type="caution">
    <text evidence="1">The sequence shown here is derived from an EMBL/GenBank/DDBJ whole genome shotgun (WGS) entry which is preliminary data.</text>
</comment>
<reference evidence="1 2" key="1">
    <citation type="journal article" date="2019" name="Philos. Trans. R. Soc. Lond., B, Biol. Sci.">
        <title>Ant behaviour and brain gene expression of defending hosts depend on the ecological success of the intruding social parasite.</title>
        <authorList>
            <person name="Kaur R."/>
            <person name="Stoldt M."/>
            <person name="Jongepier E."/>
            <person name="Feldmeyer B."/>
            <person name="Menzel F."/>
            <person name="Bornberg-Bauer E."/>
            <person name="Foitzik S."/>
        </authorList>
    </citation>
    <scope>NUCLEOTIDE SEQUENCE [LARGE SCALE GENOMIC DNA]</scope>
    <source>
        <tissue evidence="1">Whole body</tissue>
    </source>
</reference>
<name>A0A4S2L0H8_9HYME</name>
<accession>A0A4S2L0H8</accession>
<gene>
    <name evidence="1" type="ORF">DBV15_07649</name>
</gene>
<dbReference type="Proteomes" id="UP000310200">
    <property type="component" value="Unassembled WGS sequence"/>
</dbReference>
<protein>
    <submittedName>
        <fullName evidence="1">Uncharacterized protein</fullName>
    </submittedName>
</protein>
<organism evidence="1 2">
    <name type="scientific">Temnothorax longispinosus</name>
    <dbReference type="NCBI Taxonomy" id="300112"/>
    <lineage>
        <taxon>Eukaryota</taxon>
        <taxon>Metazoa</taxon>
        <taxon>Ecdysozoa</taxon>
        <taxon>Arthropoda</taxon>
        <taxon>Hexapoda</taxon>
        <taxon>Insecta</taxon>
        <taxon>Pterygota</taxon>
        <taxon>Neoptera</taxon>
        <taxon>Endopterygota</taxon>
        <taxon>Hymenoptera</taxon>
        <taxon>Apocrita</taxon>
        <taxon>Aculeata</taxon>
        <taxon>Formicoidea</taxon>
        <taxon>Formicidae</taxon>
        <taxon>Myrmicinae</taxon>
        <taxon>Temnothorax</taxon>
    </lineage>
</organism>
<dbReference type="EMBL" id="QBLH01000870">
    <property type="protein sequence ID" value="TGZ53989.1"/>
    <property type="molecule type" value="Genomic_DNA"/>
</dbReference>